<evidence type="ECO:0000256" key="8">
    <source>
        <dbReference type="ARBA" id="ARBA00023136"/>
    </source>
</evidence>
<keyword evidence="10" id="KW-1185">Reference proteome</keyword>
<keyword evidence="6" id="KW-1133">Transmembrane helix</keyword>
<dbReference type="Pfam" id="PF04418">
    <property type="entry name" value="DUF543"/>
    <property type="match status" value="1"/>
</dbReference>
<evidence type="ECO:0000256" key="5">
    <source>
        <dbReference type="ARBA" id="ARBA00022792"/>
    </source>
</evidence>
<evidence type="ECO:0000256" key="1">
    <source>
        <dbReference type="ARBA" id="ARBA00002689"/>
    </source>
</evidence>
<comment type="function">
    <text evidence="1">Component of the MICOS complex, a large protein complex of the mitochondrial inner membrane that plays crucial roles in the maintenance of crista junctions, inner membrane architecture, and formation of contact sites to the outer membrane.</text>
</comment>
<evidence type="ECO:0000256" key="6">
    <source>
        <dbReference type="ARBA" id="ARBA00022989"/>
    </source>
</evidence>
<proteinExistence type="inferred from homology"/>
<comment type="caution">
    <text evidence="9">The sequence shown here is derived from an EMBL/GenBank/DDBJ whole genome shotgun (WGS) entry which is preliminary data.</text>
</comment>
<evidence type="ECO:0000256" key="4">
    <source>
        <dbReference type="ARBA" id="ARBA00022692"/>
    </source>
</evidence>
<reference evidence="9 10" key="1">
    <citation type="journal article" date="2014" name="Mol. Plant">
        <title>Chromosome Scale Genome Assembly and Transcriptome Profiling of Nannochloropsis gaditana in Nitrogen Depletion.</title>
        <authorList>
            <person name="Corteggiani Carpinelli E."/>
            <person name="Telatin A."/>
            <person name="Vitulo N."/>
            <person name="Forcato C."/>
            <person name="D'Angelo M."/>
            <person name="Schiavon R."/>
            <person name="Vezzi A."/>
            <person name="Giacometti G.M."/>
            <person name="Morosinotto T."/>
            <person name="Valle G."/>
        </authorList>
    </citation>
    <scope>NUCLEOTIDE SEQUENCE [LARGE SCALE GENOMIC DNA]</scope>
    <source>
        <strain evidence="9 10">B-31</strain>
    </source>
</reference>
<protein>
    <recommendedName>
        <fullName evidence="11">MICOS complex subunit MIC10</fullName>
    </recommendedName>
</protein>
<keyword evidence="7" id="KW-0496">Mitochondrion</keyword>
<evidence type="ECO:0000313" key="9">
    <source>
        <dbReference type="EMBL" id="EWM24469.1"/>
    </source>
</evidence>
<keyword evidence="4" id="KW-0812">Transmembrane</keyword>
<gene>
    <name evidence="9" type="ORF">Naga_100302g2</name>
</gene>
<dbReference type="AlphaFoldDB" id="W7TW05"/>
<name>W7TW05_9STRA</name>
<keyword evidence="5" id="KW-0999">Mitochondrion inner membrane</keyword>
<evidence type="ECO:0000313" key="10">
    <source>
        <dbReference type="Proteomes" id="UP000019335"/>
    </source>
</evidence>
<organism evidence="9 10">
    <name type="scientific">Nannochloropsis gaditana</name>
    <dbReference type="NCBI Taxonomy" id="72520"/>
    <lineage>
        <taxon>Eukaryota</taxon>
        <taxon>Sar</taxon>
        <taxon>Stramenopiles</taxon>
        <taxon>Ochrophyta</taxon>
        <taxon>Eustigmatophyceae</taxon>
        <taxon>Eustigmatales</taxon>
        <taxon>Monodopsidaceae</taxon>
        <taxon>Nannochloropsis</taxon>
    </lineage>
</organism>
<evidence type="ECO:0000256" key="7">
    <source>
        <dbReference type="ARBA" id="ARBA00023128"/>
    </source>
</evidence>
<comment type="similarity">
    <text evidence="3">Belongs to the MICOS complex subunit Mic10 family.</text>
</comment>
<dbReference type="InterPro" id="IPR007512">
    <property type="entry name" value="Mic10"/>
</dbReference>
<accession>W7TW05</accession>
<sequence length="98" mass="10717">MKDSSVPAPVMAGKVPSELYISEKWDKCLERTVVNVASGAVLGLLSGFVLARKSGLMEREGGERGTRMHGRSEDRLWSLIPCGMAASRPRETDIDRRG</sequence>
<dbReference type="Proteomes" id="UP000019335">
    <property type="component" value="Chromosome 13"/>
</dbReference>
<dbReference type="OrthoDB" id="1916310at2759"/>
<evidence type="ECO:0000256" key="2">
    <source>
        <dbReference type="ARBA" id="ARBA00004273"/>
    </source>
</evidence>
<dbReference type="EMBL" id="AZIL01001229">
    <property type="protein sequence ID" value="EWM24469.1"/>
    <property type="molecule type" value="Genomic_DNA"/>
</dbReference>
<keyword evidence="8" id="KW-0472">Membrane</keyword>
<evidence type="ECO:0000256" key="3">
    <source>
        <dbReference type="ARBA" id="ARBA00006792"/>
    </source>
</evidence>
<comment type="subcellular location">
    <subcellularLocation>
        <location evidence="2">Mitochondrion inner membrane</location>
    </subcellularLocation>
</comment>
<evidence type="ECO:0008006" key="11">
    <source>
        <dbReference type="Google" id="ProtNLM"/>
    </source>
</evidence>
<dbReference type="GO" id="GO:0061617">
    <property type="term" value="C:MICOS complex"/>
    <property type="evidence" value="ECO:0007669"/>
    <property type="project" value="InterPro"/>
</dbReference>